<dbReference type="Pfam" id="PF25975">
    <property type="entry name" value="CzcB_C"/>
    <property type="match status" value="1"/>
</dbReference>
<evidence type="ECO:0000259" key="6">
    <source>
        <dbReference type="Pfam" id="PF25919"/>
    </source>
</evidence>
<dbReference type="InterPro" id="IPR058790">
    <property type="entry name" value="BSH_CusB"/>
</dbReference>
<evidence type="ECO:0000256" key="3">
    <source>
        <dbReference type="SAM" id="SignalP"/>
    </source>
</evidence>
<dbReference type="InterPro" id="IPR051909">
    <property type="entry name" value="MFP_Cation_Efflux"/>
</dbReference>
<dbReference type="InterPro" id="IPR058649">
    <property type="entry name" value="CzcB_C"/>
</dbReference>
<evidence type="ECO:0000256" key="1">
    <source>
        <dbReference type="ARBA" id="ARBA00009477"/>
    </source>
</evidence>
<comment type="caution">
    <text evidence="9">The sequence shown here is derived from an EMBL/GenBank/DDBJ whole genome shotgun (WGS) entry which is preliminary data.</text>
</comment>
<dbReference type="NCBIfam" id="TIGR01730">
    <property type="entry name" value="RND_mfp"/>
    <property type="match status" value="1"/>
</dbReference>
<dbReference type="PANTHER" id="PTHR30097">
    <property type="entry name" value="CATION EFFLUX SYSTEM PROTEIN CUSB"/>
    <property type="match status" value="1"/>
</dbReference>
<dbReference type="InterPro" id="IPR058791">
    <property type="entry name" value="3HB_CusB"/>
</dbReference>
<dbReference type="Gene3D" id="2.40.420.20">
    <property type="match status" value="1"/>
</dbReference>
<feature type="domain" description="CusB-like three alpha-helical bundle" evidence="5">
    <location>
        <begin position="159"/>
        <end position="213"/>
    </location>
</feature>
<evidence type="ECO:0000313" key="10">
    <source>
        <dbReference type="Proteomes" id="UP001231109"/>
    </source>
</evidence>
<gene>
    <name evidence="9" type="ORF">ORJ04_15215</name>
</gene>
<keyword evidence="10" id="KW-1185">Reference proteome</keyword>
<evidence type="ECO:0000259" key="8">
    <source>
        <dbReference type="Pfam" id="PF25975"/>
    </source>
</evidence>
<dbReference type="Pfam" id="PF25869">
    <property type="entry name" value="3HB_CusB"/>
    <property type="match status" value="1"/>
</dbReference>
<dbReference type="Pfam" id="PF25919">
    <property type="entry name" value="BSH_CusB"/>
    <property type="match status" value="1"/>
</dbReference>
<dbReference type="InterPro" id="IPR058792">
    <property type="entry name" value="Beta-barrel_RND_2"/>
</dbReference>
<dbReference type="Proteomes" id="UP001231109">
    <property type="component" value="Unassembled WGS sequence"/>
</dbReference>
<evidence type="ECO:0000313" key="9">
    <source>
        <dbReference type="EMBL" id="MDP5137304.1"/>
    </source>
</evidence>
<feature type="domain" description="CusB-like barrel-sandwich hybrid" evidence="6">
    <location>
        <begin position="127"/>
        <end position="245"/>
    </location>
</feature>
<protein>
    <submittedName>
        <fullName evidence="9">Efflux RND transporter periplasmic adaptor subunit</fullName>
    </submittedName>
</protein>
<dbReference type="InterPro" id="IPR045800">
    <property type="entry name" value="HMBD"/>
</dbReference>
<feature type="domain" description="CusB-like beta-barrel" evidence="7">
    <location>
        <begin position="250"/>
        <end position="325"/>
    </location>
</feature>
<evidence type="ECO:0000256" key="2">
    <source>
        <dbReference type="ARBA" id="ARBA00022448"/>
    </source>
</evidence>
<dbReference type="Gene3D" id="6.10.140.730">
    <property type="match status" value="1"/>
</dbReference>
<organism evidence="9 10">
    <name type="scientific">Rheinheimera baltica</name>
    <dbReference type="NCBI Taxonomy" id="67576"/>
    <lineage>
        <taxon>Bacteria</taxon>
        <taxon>Pseudomonadati</taxon>
        <taxon>Pseudomonadota</taxon>
        <taxon>Gammaproteobacteria</taxon>
        <taxon>Chromatiales</taxon>
        <taxon>Chromatiaceae</taxon>
        <taxon>Rheinheimera</taxon>
    </lineage>
</organism>
<sequence length="418" mass="45999">MRALLLVVSLLLQPVFTVSAQDHSDHAHSVTPAVDTAVSDRVLSPKGHIYACPMHPHIQQATPGSCPICGMTLVEKNPPGNAEVNVNGAMQQALAIRTAPAEKRTLWRFIETFAQVRYPEDAIHHSHIRAEGWIEQLYVRTLGQRVKAGDKLFSFYAPDLLVAQDDYLQALSVSTQNGSRSANLLQRAETRLRLLGLTDRAIAQLQESRQSQYHITVYAHQDGVVTMLNVRDGMYVKPGDTLIEITSLDRVWVIADVLEAQQSWLKTGMPAEIDIPAHHISGIETTVDFIYPALDPQTRSSKVRMTTDNAQQLLQPNMLLPVRLYGGALRDVLTVPRDAVLLSGSSESAYRSRVIIKQGDTFSVRHIKTGTSAQGFVEVLSGLEAKEQVVISGQFLLDAEASLSQLPLSGTVATDHQH</sequence>
<dbReference type="RefSeq" id="WP_305976672.1">
    <property type="nucleotide sequence ID" value="NZ_JAPJDZ010000044.1"/>
</dbReference>
<evidence type="ECO:0000259" key="7">
    <source>
        <dbReference type="Pfam" id="PF25954"/>
    </source>
</evidence>
<dbReference type="Gene3D" id="2.40.30.170">
    <property type="match status" value="1"/>
</dbReference>
<dbReference type="Pfam" id="PF19335">
    <property type="entry name" value="HMBD"/>
    <property type="match status" value="1"/>
</dbReference>
<reference evidence="9 10" key="1">
    <citation type="submission" date="2022-11" db="EMBL/GenBank/DDBJ databases">
        <title>Viruses from the air-sea interface of a natural surface slick.</title>
        <authorList>
            <person name="Rahlff J."/>
            <person name="Holmfeldt K."/>
        </authorList>
    </citation>
    <scope>NUCLEOTIDE SEQUENCE [LARGE SCALE GENOMIC DNA]</scope>
    <source>
        <strain evidence="9 10">SMS4</strain>
    </source>
</reference>
<accession>A0ABT9I1P2</accession>
<feature type="signal peptide" evidence="3">
    <location>
        <begin position="1"/>
        <end position="20"/>
    </location>
</feature>
<feature type="chain" id="PRO_5045290633" evidence="3">
    <location>
        <begin position="21"/>
        <end position="418"/>
    </location>
</feature>
<dbReference type="Pfam" id="PF25954">
    <property type="entry name" value="Beta-barrel_RND_2"/>
    <property type="match status" value="1"/>
</dbReference>
<dbReference type="EMBL" id="JAPJDZ010000044">
    <property type="protein sequence ID" value="MDP5137304.1"/>
    <property type="molecule type" value="Genomic_DNA"/>
</dbReference>
<name>A0ABT9I1P2_9GAMM</name>
<comment type="similarity">
    <text evidence="1">Belongs to the membrane fusion protein (MFP) (TC 8.A.1) family.</text>
</comment>
<evidence type="ECO:0000259" key="4">
    <source>
        <dbReference type="Pfam" id="PF19335"/>
    </source>
</evidence>
<evidence type="ECO:0000259" key="5">
    <source>
        <dbReference type="Pfam" id="PF25869"/>
    </source>
</evidence>
<dbReference type="PANTHER" id="PTHR30097:SF15">
    <property type="entry name" value="CATION EFFLUX SYSTEM PROTEIN CUSB"/>
    <property type="match status" value="1"/>
</dbReference>
<feature type="domain" description="Heavy metal binding" evidence="4">
    <location>
        <begin position="50"/>
        <end position="76"/>
    </location>
</feature>
<dbReference type="SUPFAM" id="SSF111369">
    <property type="entry name" value="HlyD-like secretion proteins"/>
    <property type="match status" value="1"/>
</dbReference>
<keyword evidence="2" id="KW-0813">Transport</keyword>
<proteinExistence type="inferred from homology"/>
<dbReference type="InterPro" id="IPR006143">
    <property type="entry name" value="RND_pump_MFP"/>
</dbReference>
<feature type="domain" description="CzcB-like C-terminal circularly permuted SH3-like" evidence="8">
    <location>
        <begin position="351"/>
        <end position="397"/>
    </location>
</feature>
<keyword evidence="3" id="KW-0732">Signal</keyword>